<accession>A0ABR2C277</accession>
<evidence type="ECO:0000313" key="3">
    <source>
        <dbReference type="Proteomes" id="UP001472677"/>
    </source>
</evidence>
<dbReference type="EMBL" id="JBBPBM010000071">
    <property type="protein sequence ID" value="KAK8512950.1"/>
    <property type="molecule type" value="Genomic_DNA"/>
</dbReference>
<evidence type="ECO:0000256" key="1">
    <source>
        <dbReference type="SAM" id="MobiDB-lite"/>
    </source>
</evidence>
<proteinExistence type="predicted"/>
<comment type="caution">
    <text evidence="2">The sequence shown here is derived from an EMBL/GenBank/DDBJ whole genome shotgun (WGS) entry which is preliminary data.</text>
</comment>
<dbReference type="Proteomes" id="UP001472677">
    <property type="component" value="Unassembled WGS sequence"/>
</dbReference>
<protein>
    <submittedName>
        <fullName evidence="2">Uncharacterized protein</fullName>
    </submittedName>
</protein>
<reference evidence="2 3" key="1">
    <citation type="journal article" date="2024" name="G3 (Bethesda)">
        <title>Genome assembly of Hibiscus sabdariffa L. provides insights into metabolisms of medicinal natural products.</title>
        <authorList>
            <person name="Kim T."/>
        </authorList>
    </citation>
    <scope>NUCLEOTIDE SEQUENCE [LARGE SCALE GENOMIC DNA]</scope>
    <source>
        <strain evidence="2">TK-2024</strain>
        <tissue evidence="2">Old leaves</tissue>
    </source>
</reference>
<name>A0ABR2C277_9ROSI</name>
<gene>
    <name evidence="2" type="ORF">V6N12_030358</name>
</gene>
<sequence length="83" mass="8947">MHSSSEISLPSRNLGGINCGCKHRHQAMASDHRILIIEQGQPSADSAPAGLVNITDSSMEDEAEISQHSDMHQLSAKPYGINH</sequence>
<keyword evidence="3" id="KW-1185">Reference proteome</keyword>
<organism evidence="2 3">
    <name type="scientific">Hibiscus sabdariffa</name>
    <name type="common">roselle</name>
    <dbReference type="NCBI Taxonomy" id="183260"/>
    <lineage>
        <taxon>Eukaryota</taxon>
        <taxon>Viridiplantae</taxon>
        <taxon>Streptophyta</taxon>
        <taxon>Embryophyta</taxon>
        <taxon>Tracheophyta</taxon>
        <taxon>Spermatophyta</taxon>
        <taxon>Magnoliopsida</taxon>
        <taxon>eudicotyledons</taxon>
        <taxon>Gunneridae</taxon>
        <taxon>Pentapetalae</taxon>
        <taxon>rosids</taxon>
        <taxon>malvids</taxon>
        <taxon>Malvales</taxon>
        <taxon>Malvaceae</taxon>
        <taxon>Malvoideae</taxon>
        <taxon>Hibiscus</taxon>
    </lineage>
</organism>
<feature type="region of interest" description="Disordered" evidence="1">
    <location>
        <begin position="60"/>
        <end position="83"/>
    </location>
</feature>
<evidence type="ECO:0000313" key="2">
    <source>
        <dbReference type="EMBL" id="KAK8512950.1"/>
    </source>
</evidence>